<keyword evidence="1" id="KW-0614">Plasmid</keyword>
<dbReference type="EMBL" id="CP002404">
    <property type="protein sequence ID" value="ADU23790.1"/>
    <property type="molecule type" value="Genomic_DNA"/>
</dbReference>
<dbReference type="HOGENOM" id="CLU_849628_0_0_9"/>
<organism evidence="1 2">
    <name type="scientific">Ruminococcus albus (strain ATCC 27210 / DSM 20455 / JCM 14654 / NCDO 2250 / 7)</name>
    <dbReference type="NCBI Taxonomy" id="697329"/>
    <lineage>
        <taxon>Bacteria</taxon>
        <taxon>Bacillati</taxon>
        <taxon>Bacillota</taxon>
        <taxon>Clostridia</taxon>
        <taxon>Eubacteriales</taxon>
        <taxon>Oscillospiraceae</taxon>
        <taxon>Ruminococcus</taxon>
    </lineage>
</organism>
<gene>
    <name evidence="1" type="ordered locus">Rumal_3328</name>
</gene>
<dbReference type="Proteomes" id="UP000006919">
    <property type="component" value="Plasmid pRUMAL01"/>
</dbReference>
<dbReference type="AlphaFoldDB" id="E6UJE4"/>
<name>E6UJE4_RUMA7</name>
<evidence type="ECO:0000313" key="1">
    <source>
        <dbReference type="EMBL" id="ADU23790.1"/>
    </source>
</evidence>
<protein>
    <submittedName>
        <fullName evidence="1">Uncharacterized protein</fullName>
    </submittedName>
</protein>
<accession>E6UJE4</accession>
<dbReference type="OrthoDB" id="10021181at2"/>
<dbReference type="RefSeq" id="WP_013483340.1">
    <property type="nucleotide sequence ID" value="NC_014824.1"/>
</dbReference>
<dbReference type="KEGG" id="ral:Rumal_3328"/>
<evidence type="ECO:0000313" key="2">
    <source>
        <dbReference type="Proteomes" id="UP000006919"/>
    </source>
</evidence>
<sequence>MAVTKYPKEIFTNIKTKNGGAQTFSVASNLQFDEDKPLAMMSSLSRYVLTAVEKNSSGKTSILIGNIPAKLVPAIAERAKSVLTNTINVNADSSEVATEKPWPVLERNKKICEALELSPTMGNNKGKPFWSIPAEEIKKYREFLGKNAEKYPKNKEIINKLDLFLTASKEIQNKCVSFMKETRSTKDRSTMAPSGELIIYESGTKPRVSQKREDGKVQVYNIKIAYVIGQNYPFNVTITNYYAFVKKTDTGALNVQGNSVCDKVSSIVRMSELDGLAFIKSMEDDAMAYKISFYARQLKKADELVKSNIEQSKKNAENDSDAYFSDF</sequence>
<reference evidence="2" key="1">
    <citation type="journal article" date="2011" name="J. Bacteriol.">
        <title>Complete genome of the cellulolytic ruminal bacterium Ruminococcus albus 7.</title>
        <authorList>
            <person name="Suen G."/>
            <person name="Stevenson D.M."/>
            <person name="Bruce D.C."/>
            <person name="Chertkov O."/>
            <person name="Copeland A."/>
            <person name="Cheng J.F."/>
            <person name="Detter C."/>
            <person name="Detter J.C."/>
            <person name="Goodwin L.A."/>
            <person name="Han C.S."/>
            <person name="Hauser L.J."/>
            <person name="Ivanova N.N."/>
            <person name="Kyrpides N.C."/>
            <person name="Land M.L."/>
            <person name="Lapidus A."/>
            <person name="Lucas S."/>
            <person name="Ovchinnikova G."/>
            <person name="Pitluck S."/>
            <person name="Tapia R."/>
            <person name="Woyke T."/>
            <person name="Boyum J."/>
            <person name="Mead D."/>
            <person name="Weimer P.J."/>
        </authorList>
    </citation>
    <scope>NUCLEOTIDE SEQUENCE [LARGE SCALE GENOMIC DNA]</scope>
    <source>
        <strain evidence="2">ATCC 27210 / DSM 20455 / JCM 14654 / NCDO 2250 / 7</strain>
        <plasmid evidence="2">pRUMAL01</plasmid>
    </source>
</reference>
<proteinExistence type="predicted"/>
<geneLocation type="plasmid" evidence="1 2">
    <name>pRUMAL01</name>
</geneLocation>